<evidence type="ECO:0000313" key="13">
    <source>
        <dbReference type="EMBL" id="PFG32254.1"/>
    </source>
</evidence>
<keyword evidence="6 13" id="KW-0418">Kinase</keyword>
<comment type="catalytic activity">
    <reaction evidence="1">
        <text>ATP + protein L-histidine = ADP + protein N-phospho-L-histidine.</text>
        <dbReference type="EC" id="2.7.13.3"/>
    </reaction>
</comment>
<dbReference type="Pfam" id="PF01627">
    <property type="entry name" value="Hpt"/>
    <property type="match status" value="1"/>
</dbReference>
<sequence length="790" mass="83708">MDDIDDIVQEFLVESYENLDQLDQDLVALESAPSSRELLSSVFRTIHTIKGTSGFLAFSDLERVAHVGESLLVQLRDGQRQMDQHTTDVLLRMVDTIREILGRIESTGAEGGVEVDDVVAAIQRTLDGETAPAAPAAPSEAVEPAATATAAEPEPEPEPAPAPAPELAPEPAAHAAPTGGIRTATAPQPASASSITPPVGTPVSSSSTKDVPPTKDVSSSKEAPTGRSSGESSIRVDIGLLDELMRQVGELVLVRNQISQLAGFDSDADLTRSSQRLSLIASELQEGVMKTRMQPIDHIWSKMPRIVRDLAAACGVEVRLDMIGGDTELDRSLLESVKDPLTHLVRNAIDHGIETPAVRAATGKSSTGVLTLRAYHAGGQVMVEVRDDGAGIDPARVAAKALERGLKTAEQLDAMTSNEILNLVFLPGFSTAAVVTNVSGRGVGMDVVRSNIESIGGSVEVDSDVGRGTTWRLRIPLTLAIMPALTVRNGAEIYAIPQVSLQELVALDKQKTRDAIEHIGAAEVYRLRGALLPLVRLSDVLGQPQGDADSAVIAVLQADNQRFGLIVDRVLNNEEIVVKPLATQLKAIGIYAGATLMGEGQVALILDIQAIARRTLSGDIPDPDQRGADASASAAHDVQELLVVTAGAGRRVAIPLAAVTRLEQVPADRMELVGGHEVIQYRNAIVPVMRLARALGSFDGEHEDLSLVVFTRGDRTIAMVVEEIIEIVNDDGVERSAVDDIGLLGSIVLSGRVTELLDVPAALAQADPLFYTDEIDDVSSLTKTSEMAGV</sequence>
<feature type="domain" description="CheW-like" evidence="11">
    <location>
        <begin position="481"/>
        <end position="617"/>
    </location>
</feature>
<evidence type="ECO:0000259" key="12">
    <source>
        <dbReference type="PROSITE" id="PS50894"/>
    </source>
</evidence>
<dbReference type="PROSITE" id="PS50109">
    <property type="entry name" value="HIS_KIN"/>
    <property type="match status" value="1"/>
</dbReference>
<feature type="modified residue" description="Phosphohistidine" evidence="8">
    <location>
        <position position="47"/>
    </location>
</feature>
<evidence type="ECO:0000259" key="11">
    <source>
        <dbReference type="PROSITE" id="PS50851"/>
    </source>
</evidence>
<dbReference type="EMBL" id="PDJG01000001">
    <property type="protein sequence ID" value="PFG32254.1"/>
    <property type="molecule type" value="Genomic_DNA"/>
</dbReference>
<dbReference type="InterPro" id="IPR002545">
    <property type="entry name" value="CheW-lke_dom"/>
</dbReference>
<dbReference type="CDD" id="cd16916">
    <property type="entry name" value="HATPase_CheA-like"/>
    <property type="match status" value="1"/>
</dbReference>
<comment type="subcellular location">
    <subcellularLocation>
        <location evidence="2">Cell membrane</location>
    </subcellularLocation>
</comment>
<dbReference type="Gene3D" id="3.30.565.10">
    <property type="entry name" value="Histidine kinase-like ATPase, C-terminal domain"/>
    <property type="match status" value="1"/>
</dbReference>
<dbReference type="PROSITE" id="PS50851">
    <property type="entry name" value="CHEW"/>
    <property type="match status" value="2"/>
</dbReference>
<dbReference type="GO" id="GO:0005886">
    <property type="term" value="C:plasma membrane"/>
    <property type="evidence" value="ECO:0007669"/>
    <property type="project" value="UniProtKB-SubCell"/>
</dbReference>
<dbReference type="InterPro" id="IPR036061">
    <property type="entry name" value="CheW-like_dom_sf"/>
</dbReference>
<evidence type="ECO:0000256" key="4">
    <source>
        <dbReference type="ARBA" id="ARBA00022553"/>
    </source>
</evidence>
<dbReference type="EC" id="2.7.13.3" evidence="3"/>
<dbReference type="GO" id="GO:0005737">
    <property type="term" value="C:cytoplasm"/>
    <property type="evidence" value="ECO:0007669"/>
    <property type="project" value="InterPro"/>
</dbReference>
<keyword evidence="14" id="KW-1185">Reference proteome</keyword>
<dbReference type="OrthoDB" id="9803176at2"/>
<dbReference type="Pfam" id="PF01584">
    <property type="entry name" value="CheW"/>
    <property type="match status" value="2"/>
</dbReference>
<name>A0A2A9E080_9MICO</name>
<evidence type="ECO:0000256" key="5">
    <source>
        <dbReference type="ARBA" id="ARBA00022679"/>
    </source>
</evidence>
<dbReference type="PROSITE" id="PS50894">
    <property type="entry name" value="HPT"/>
    <property type="match status" value="1"/>
</dbReference>
<dbReference type="InterPro" id="IPR005467">
    <property type="entry name" value="His_kinase_dom"/>
</dbReference>
<organism evidence="13 14">
    <name type="scientific">Sanguibacter antarcticus</name>
    <dbReference type="NCBI Taxonomy" id="372484"/>
    <lineage>
        <taxon>Bacteria</taxon>
        <taxon>Bacillati</taxon>
        <taxon>Actinomycetota</taxon>
        <taxon>Actinomycetes</taxon>
        <taxon>Micrococcales</taxon>
        <taxon>Sanguibacteraceae</taxon>
        <taxon>Sanguibacter</taxon>
    </lineage>
</organism>
<gene>
    <name evidence="13" type="ORF">ATL42_0073</name>
</gene>
<dbReference type="InterPro" id="IPR008207">
    <property type="entry name" value="Sig_transdc_His_kin_Hpt_dom"/>
</dbReference>
<keyword evidence="5" id="KW-0808">Transferase</keyword>
<dbReference type="PANTHER" id="PTHR43395:SF1">
    <property type="entry name" value="CHEMOTAXIS PROTEIN CHEA"/>
    <property type="match status" value="1"/>
</dbReference>
<dbReference type="InterPro" id="IPR036097">
    <property type="entry name" value="HisK_dim/P_sf"/>
</dbReference>
<dbReference type="InterPro" id="IPR037006">
    <property type="entry name" value="CheA-like_homodim_sf"/>
</dbReference>
<dbReference type="AlphaFoldDB" id="A0A2A9E080"/>
<dbReference type="SMART" id="SM01231">
    <property type="entry name" value="H-kinase_dim"/>
    <property type="match status" value="1"/>
</dbReference>
<feature type="domain" description="Histidine kinase" evidence="10">
    <location>
        <begin position="270"/>
        <end position="479"/>
    </location>
</feature>
<dbReference type="SUPFAM" id="SSF47226">
    <property type="entry name" value="Histidine-containing phosphotransfer domain, HPT domain"/>
    <property type="match status" value="1"/>
</dbReference>
<dbReference type="SMART" id="SM00387">
    <property type="entry name" value="HATPase_c"/>
    <property type="match status" value="1"/>
</dbReference>
<dbReference type="SMART" id="SM00073">
    <property type="entry name" value="HPT"/>
    <property type="match status" value="1"/>
</dbReference>
<dbReference type="Gene3D" id="2.30.30.40">
    <property type="entry name" value="SH3 Domains"/>
    <property type="match status" value="1"/>
</dbReference>
<evidence type="ECO:0000256" key="3">
    <source>
        <dbReference type="ARBA" id="ARBA00012438"/>
    </source>
</evidence>
<dbReference type="Proteomes" id="UP000225548">
    <property type="component" value="Unassembled WGS sequence"/>
</dbReference>
<feature type="domain" description="CheW-like" evidence="11">
    <location>
        <begin position="638"/>
        <end position="768"/>
    </location>
</feature>
<protein>
    <recommendedName>
        <fullName evidence="3">histidine kinase</fullName>
        <ecNumber evidence="3">2.7.13.3</ecNumber>
    </recommendedName>
</protein>
<dbReference type="GO" id="GO:0006935">
    <property type="term" value="P:chemotaxis"/>
    <property type="evidence" value="ECO:0007669"/>
    <property type="project" value="InterPro"/>
</dbReference>
<evidence type="ECO:0000256" key="6">
    <source>
        <dbReference type="ARBA" id="ARBA00022777"/>
    </source>
</evidence>
<evidence type="ECO:0000256" key="7">
    <source>
        <dbReference type="ARBA" id="ARBA00023012"/>
    </source>
</evidence>
<dbReference type="InterPro" id="IPR036890">
    <property type="entry name" value="HATPase_C_sf"/>
</dbReference>
<dbReference type="Gene3D" id="2.40.50.180">
    <property type="entry name" value="CheA-289, Domain 4"/>
    <property type="match status" value="1"/>
</dbReference>
<dbReference type="PANTHER" id="PTHR43395">
    <property type="entry name" value="SENSOR HISTIDINE KINASE CHEA"/>
    <property type="match status" value="1"/>
</dbReference>
<accession>A0A2A9E080</accession>
<dbReference type="RefSeq" id="WP_098453655.1">
    <property type="nucleotide sequence ID" value="NZ_PDJG01000001.1"/>
</dbReference>
<dbReference type="SUPFAM" id="SSF50341">
    <property type="entry name" value="CheW-like"/>
    <property type="match status" value="2"/>
</dbReference>
<feature type="domain" description="HPt" evidence="12">
    <location>
        <begin position="1"/>
        <end position="107"/>
    </location>
</feature>
<evidence type="ECO:0000313" key="14">
    <source>
        <dbReference type="Proteomes" id="UP000225548"/>
    </source>
</evidence>
<dbReference type="InterPro" id="IPR004358">
    <property type="entry name" value="Sig_transdc_His_kin-like_C"/>
</dbReference>
<dbReference type="InterPro" id="IPR036641">
    <property type="entry name" value="HPT_dom_sf"/>
</dbReference>
<dbReference type="PRINTS" id="PR00344">
    <property type="entry name" value="BCTRLSENSOR"/>
</dbReference>
<dbReference type="InterPro" id="IPR004105">
    <property type="entry name" value="CheA-like_dim"/>
</dbReference>
<dbReference type="Pfam" id="PF02518">
    <property type="entry name" value="HATPase_c"/>
    <property type="match status" value="1"/>
</dbReference>
<dbReference type="InterPro" id="IPR003594">
    <property type="entry name" value="HATPase_dom"/>
</dbReference>
<dbReference type="SUPFAM" id="SSF55874">
    <property type="entry name" value="ATPase domain of HSP90 chaperone/DNA topoisomerase II/histidine kinase"/>
    <property type="match status" value="1"/>
</dbReference>
<dbReference type="SUPFAM" id="SSF47384">
    <property type="entry name" value="Homodimeric domain of signal transducing histidine kinase"/>
    <property type="match status" value="1"/>
</dbReference>
<dbReference type="CDD" id="cd00088">
    <property type="entry name" value="HPT"/>
    <property type="match status" value="1"/>
</dbReference>
<feature type="region of interest" description="Disordered" evidence="9">
    <location>
        <begin position="129"/>
        <end position="232"/>
    </location>
</feature>
<dbReference type="SMART" id="SM00260">
    <property type="entry name" value="CheW"/>
    <property type="match status" value="2"/>
</dbReference>
<evidence type="ECO:0000256" key="9">
    <source>
        <dbReference type="SAM" id="MobiDB-lite"/>
    </source>
</evidence>
<dbReference type="GO" id="GO:0000155">
    <property type="term" value="F:phosphorelay sensor kinase activity"/>
    <property type="evidence" value="ECO:0007669"/>
    <property type="project" value="InterPro"/>
</dbReference>
<proteinExistence type="predicted"/>
<evidence type="ECO:0000259" key="10">
    <source>
        <dbReference type="PROSITE" id="PS50109"/>
    </source>
</evidence>
<feature type="compositionally biased region" description="Pro residues" evidence="9">
    <location>
        <begin position="158"/>
        <end position="168"/>
    </location>
</feature>
<dbReference type="FunFam" id="3.30.565.10:FF:000016">
    <property type="entry name" value="Chemotaxis protein CheA, putative"/>
    <property type="match status" value="1"/>
</dbReference>
<keyword evidence="4 8" id="KW-0597">Phosphoprotein</keyword>
<dbReference type="InterPro" id="IPR051315">
    <property type="entry name" value="Bact_Chemotaxis_CheA"/>
</dbReference>
<dbReference type="Gene3D" id="1.20.120.160">
    <property type="entry name" value="HPT domain"/>
    <property type="match status" value="1"/>
</dbReference>
<evidence type="ECO:0000256" key="8">
    <source>
        <dbReference type="PROSITE-ProRule" id="PRU00110"/>
    </source>
</evidence>
<evidence type="ECO:0000256" key="1">
    <source>
        <dbReference type="ARBA" id="ARBA00000085"/>
    </source>
</evidence>
<evidence type="ECO:0000256" key="2">
    <source>
        <dbReference type="ARBA" id="ARBA00004236"/>
    </source>
</evidence>
<dbReference type="Gene3D" id="1.10.287.560">
    <property type="entry name" value="Histidine kinase CheA-like, homodimeric domain"/>
    <property type="match status" value="1"/>
</dbReference>
<feature type="compositionally biased region" description="Low complexity" evidence="9">
    <location>
        <begin position="169"/>
        <end position="208"/>
    </location>
</feature>
<dbReference type="Pfam" id="PF02895">
    <property type="entry name" value="H-kinase_dim"/>
    <property type="match status" value="1"/>
</dbReference>
<reference evidence="13 14" key="1">
    <citation type="submission" date="2017-10" db="EMBL/GenBank/DDBJ databases">
        <title>Sequencing the genomes of 1000 actinobacteria strains.</title>
        <authorList>
            <person name="Klenk H.-P."/>
        </authorList>
    </citation>
    <scope>NUCLEOTIDE SEQUENCE [LARGE SCALE GENOMIC DNA]</scope>
    <source>
        <strain evidence="13 14">DSM 18966</strain>
    </source>
</reference>
<feature type="compositionally biased region" description="Polar residues" evidence="9">
    <location>
        <begin position="216"/>
        <end position="232"/>
    </location>
</feature>
<feature type="compositionally biased region" description="Low complexity" evidence="9">
    <location>
        <begin position="129"/>
        <end position="152"/>
    </location>
</feature>
<comment type="caution">
    <text evidence="13">The sequence shown here is derived from an EMBL/GenBank/DDBJ whole genome shotgun (WGS) entry which is preliminary data.</text>
</comment>
<keyword evidence="7" id="KW-0902">Two-component regulatory system</keyword>